<gene>
    <name evidence="1" type="ORF">E5357_07700</name>
</gene>
<evidence type="ECO:0000313" key="2">
    <source>
        <dbReference type="Proteomes" id="UP000307720"/>
    </source>
</evidence>
<dbReference type="EMBL" id="SRZB01000013">
    <property type="protein sequence ID" value="TGX98838.1"/>
    <property type="molecule type" value="Genomic_DNA"/>
</dbReference>
<protein>
    <submittedName>
        <fullName evidence="1">Uncharacterized protein</fullName>
    </submittedName>
</protein>
<dbReference type="Proteomes" id="UP000307720">
    <property type="component" value="Unassembled WGS sequence"/>
</dbReference>
<reference evidence="1" key="1">
    <citation type="submission" date="2019-04" db="EMBL/GenBank/DDBJ databases">
        <title>Microbes associate with the intestines of laboratory mice.</title>
        <authorList>
            <person name="Navarre W."/>
            <person name="Wong E."/>
            <person name="Huang K."/>
            <person name="Tropini C."/>
            <person name="Ng K."/>
            <person name="Yu B."/>
        </authorList>
    </citation>
    <scope>NUCLEOTIDE SEQUENCE</scope>
    <source>
        <strain evidence="1">NM72_1-8</strain>
    </source>
</reference>
<sequence length="646" mass="71729">MKIRRVQDKPMELHTKGSPKLRIRSGKKQIKGKSTVHKVKRSPLSGMKRKVRDSGASVTLKKHSLYTMGRIGAKKASEQIEGGEELAESAGLTAFALSSAYSSANQISHIYRRKKQSGQMKAANKTEDSFNRVKADGSKGYVRKRDTVSGTSSNIERKKYVVKAKDSNVKKQRGKGGTSSDGKGGRKQGFVKTRMLKAFAKKKEEDSQTNVSQTVKEAVKGRALLLLKKIVTTVLPAFLGLFAVVALVGTIVVAVLAVIYNSPLSVFFPLPDTGYDDPRTVLSSYYMEFNQKIMEMEDKGDDITYQNTENGAPISNFNDTLMVYMILYSDGKAGYVMDEEGKKNLKKVFDEMNYIDKESSAAEKEVGDSLGKVWVTAYCPCSQCCGPYANGITASGKTARAKHTIAVDAYNPIVPMGTKIVIEGITYTVEDTGNLNHYGNDFDIFYAHHSDTSQWGRRHVVAYLAEGNTNKVVVTSSGTTVHNLTYEDYIKKGTLTKEQEEMLTDMMDSDLWDQYYSGAAGQAVAELAMTKIGCRYDQDRRYEEGYYDCSSLVQRLYKEAGIELPATASEQGRYCYQNAMLINKKDLKPGDLIFYSYEDNGQFRDISHVAIYVGNGMMVHAANPERGVVLDPLRDGSVVFYARPYK</sequence>
<evidence type="ECO:0000313" key="1">
    <source>
        <dbReference type="EMBL" id="TGX98838.1"/>
    </source>
</evidence>
<accession>A0AC61QZ33</accession>
<organism evidence="1 2">
    <name type="scientific">Hominisplanchenecus murintestinalis</name>
    <dbReference type="NCBI Taxonomy" id="2941517"/>
    <lineage>
        <taxon>Bacteria</taxon>
        <taxon>Bacillati</taxon>
        <taxon>Bacillota</taxon>
        <taxon>Clostridia</taxon>
        <taxon>Lachnospirales</taxon>
        <taxon>Lachnospiraceae</taxon>
        <taxon>Hominisplanchenecus</taxon>
    </lineage>
</organism>
<comment type="caution">
    <text evidence="1">The sequence shown here is derived from an EMBL/GenBank/DDBJ whole genome shotgun (WGS) entry which is preliminary data.</text>
</comment>
<proteinExistence type="predicted"/>
<keyword evidence="2" id="KW-1185">Reference proteome</keyword>
<name>A0AC61QZ33_9FIRM</name>